<dbReference type="InterPro" id="IPR056741">
    <property type="entry name" value="BLTP1_M"/>
</dbReference>
<evidence type="ECO:0000313" key="3">
    <source>
        <dbReference type="EMBL" id="KIH60710.1"/>
    </source>
</evidence>
<dbReference type="GO" id="GO:0098793">
    <property type="term" value="C:presynapse"/>
    <property type="evidence" value="ECO:0007669"/>
    <property type="project" value="GOC"/>
</dbReference>
<reference evidence="3 4" key="1">
    <citation type="submission" date="2013-12" db="EMBL/GenBank/DDBJ databases">
        <title>Draft genome of the parsitic nematode Ancylostoma duodenale.</title>
        <authorList>
            <person name="Mitreva M."/>
        </authorList>
    </citation>
    <scope>NUCLEOTIDE SEQUENCE [LARGE SCALE GENOMIC DNA]</scope>
    <source>
        <strain evidence="3 4">Zhejiang</strain>
    </source>
</reference>
<feature type="region of interest" description="Disordered" evidence="1">
    <location>
        <begin position="770"/>
        <end position="812"/>
    </location>
</feature>
<feature type="domain" description="Bridge-like lipid transfer protein family member 1 C-terminal" evidence="2">
    <location>
        <begin position="1128"/>
        <end position="1565"/>
    </location>
</feature>
<evidence type="ECO:0000313" key="4">
    <source>
        <dbReference type="Proteomes" id="UP000054047"/>
    </source>
</evidence>
<dbReference type="EMBL" id="KN730711">
    <property type="protein sequence ID" value="KIH60710.1"/>
    <property type="molecule type" value="Genomic_DNA"/>
</dbReference>
<feature type="compositionally biased region" description="Polar residues" evidence="1">
    <location>
        <begin position="42"/>
        <end position="56"/>
    </location>
</feature>
<feature type="region of interest" description="Disordered" evidence="1">
    <location>
        <begin position="38"/>
        <end position="60"/>
    </location>
</feature>
<dbReference type="Pfam" id="PF25040">
    <property type="entry name" value="BLTP1_C"/>
    <property type="match status" value="3"/>
</dbReference>
<organism evidence="3 4">
    <name type="scientific">Ancylostoma duodenale</name>
    <dbReference type="NCBI Taxonomy" id="51022"/>
    <lineage>
        <taxon>Eukaryota</taxon>
        <taxon>Metazoa</taxon>
        <taxon>Ecdysozoa</taxon>
        <taxon>Nematoda</taxon>
        <taxon>Chromadorea</taxon>
        <taxon>Rhabditida</taxon>
        <taxon>Rhabditina</taxon>
        <taxon>Rhabditomorpha</taxon>
        <taxon>Strongyloidea</taxon>
        <taxon>Ancylostomatidae</taxon>
        <taxon>Ancylostomatinae</taxon>
        <taxon>Ancylostoma</taxon>
    </lineage>
</organism>
<protein>
    <recommendedName>
        <fullName evidence="2">Bridge-like lipid transfer protein family member 1 C-terminal domain-containing protein</fullName>
    </recommendedName>
</protein>
<sequence length="1565" mass="173773">MKINGELEVDSVRLESILTDLYVSLMVQLIELTQRHNPNYEHGSNVSQPGQSSQKGTGPADMVDMKLRKASLALMESDNSKQNTHIVNCTLHESTAKLTRRPRESSADEPLTTLSISLGAIEGELPMAAHSLHDVVMRHGPQLEQQFNRLSAQPTLLSNPLMMPAVSLPEIPVVESGTPTPWYQKGGDPKKAVRSRPSVAKVKFDFETSSIELRARLLPSLLARYKLNRASSSGVTGDAAKWTASIESHNAEFCVSSAGKPMDTFTLALPAIAVDGEYTVDKGDTAPATNKTLLYREGGYLKMSVSLGQVNHSFTTDLLNQILFAEQSFRSELSALIIRLKAERFGWAPATTQSPSAEKQPPLLFFLTVKGQGMPWLQLTAATPTATAVRFTIESLDAELTNRWVVKEQGSAKERLFGAAAIQFNAKLGQLVKVAQYEELQPELQEYATFMTQVRVENKESSSHQSYSYHIALNRPILLIKSSAIDKAILLWLNYKNTYDYWRAERSRVVRAANKRSNSFQHAMFSPPQASQRITQQDFDVNLSLAINNGMYVCMPLYSQDLTDGMPALVLSLQKSDVTVCIMKELACQASFHGFKLNFIDNFDELSLSESVMEATGETQTNYFFFPQGTYQLCSQASADAAGAKWVLSVRSQMRGMVIDLDQRIGKLAKMVVNTFSSLGDNEDDFDDKGSHISEDEDHLVEGGSELKTLRPEERVPWMERKMHEQSTLVSDLVACKASEKRIEAERKKLRQYELIRFKEFRRSMIEKIRRRKNTANKGEKRPRTLSIDNLPKPVKVASEARAADSDDSRGQTENVKMHIDVQVSIESGRCTLRTAPKQEQLAIVPIMVKKPSVKDLRSKAFASSQPANFTRFSIPSLDMKGYYLSGDSGSIPTPISSSLTKDQLREAAPISASTQASATVGSLNRSPSLLEQRSPLYRQWQSPQEGVAHIVGMDTSALPIDVLFFLTVQSSTIRFDGQQQRSSAADCLLKLPCLSLMATTRRTVGDTYVGGIDVSATLSAFSLSIYSPHQQSTAHDALSLTLDHLSFVISRSKNSSAEADNRVKFVLTSSIGAANFNYDMRRLSELMAFPKPWYRAAIARRVFFGDQAMSREPASQPSTIASHNLVPASARSATVRPDKAWSATVLLAVQWKELNVNAQMSNTMGNTSWRARRGLLRAIAKLNSRSERNVTLTFKLDSSELTAHGGAISGEIALSRLLLSASHARLVNQPPRNGAKVQLRWLAARVEWMSRPILIGRCEKPAISLGDEFLREKNEKDEYIRACVRLNVKGSWDDLQVVITRGTVDDIQKIINKLKTFFEEQLKSSKMVWGIRQDSTVSANQPKQEETPPQLAYATKYWQKVLDSVTEIQFKQKILPIPQNGETVVGGYVGLEAGRVSLACMHGEMSAHSWALFHMRHPGIIFTPEAKFSYIDRDEDVIGVAVRQKLIIRLGPQDAKRTAANNPIEVPNLSAENMATVCRVQQNRNSIMRQNASISTSLEYLIGDALKQIGLATATDAPAPSTRGQHSVLELFQFPALEAVLISDQMNECDVEELDEDERPEVVS</sequence>
<dbReference type="InterPro" id="IPR056742">
    <property type="entry name" value="BLTP1_C"/>
</dbReference>
<dbReference type="OrthoDB" id="10051416at2759"/>
<evidence type="ECO:0000256" key="1">
    <source>
        <dbReference type="SAM" id="MobiDB-lite"/>
    </source>
</evidence>
<accession>A0A0C2GHN6</accession>
<name>A0A0C2GHN6_9BILA</name>
<dbReference type="PANTHER" id="PTHR31640">
    <property type="entry name" value="TRANSMEMBRANE PROTEIN KIAA1109"/>
    <property type="match status" value="1"/>
</dbReference>
<gene>
    <name evidence="3" type="ORF">ANCDUO_09028</name>
</gene>
<keyword evidence="4" id="KW-1185">Reference proteome</keyword>
<dbReference type="PANTHER" id="PTHR31640:SF1">
    <property type="entry name" value="BRIDGE-LIKE LIPID TRANSFER PROTEIN FAMILY MEMBER 1"/>
    <property type="match status" value="1"/>
</dbReference>
<dbReference type="Pfam" id="PF25039">
    <property type="entry name" value="BLTP1_M"/>
    <property type="match status" value="1"/>
</dbReference>
<dbReference type="InterPro" id="IPR033616">
    <property type="entry name" value="BLTP1"/>
</dbReference>
<dbReference type="SMART" id="SM01220">
    <property type="entry name" value="FSA_C"/>
    <property type="match status" value="1"/>
</dbReference>
<evidence type="ECO:0000259" key="2">
    <source>
        <dbReference type="SMART" id="SM01220"/>
    </source>
</evidence>
<proteinExistence type="predicted"/>
<feature type="compositionally biased region" description="Basic and acidic residues" evidence="1">
    <location>
        <begin position="802"/>
        <end position="812"/>
    </location>
</feature>
<dbReference type="GO" id="GO:0048488">
    <property type="term" value="P:synaptic vesicle endocytosis"/>
    <property type="evidence" value="ECO:0007669"/>
    <property type="project" value="TreeGrafter"/>
</dbReference>
<dbReference type="Proteomes" id="UP000054047">
    <property type="component" value="Unassembled WGS sequence"/>
</dbReference>